<name>A0ABS1BSQ0_9NEIS</name>
<sequence>MNRPALFALLLLTACQATLPETFTAQNLQLVIYHDSLGNRTLPIARRAGEKRQTAWRNWLASHRNQWQNGNTLVSGSTHWCAQWLENGAEQRICKRHDNHHAPALVWFGNGVLRDAEAIGAADRIWAGRLATEQP</sequence>
<evidence type="ECO:0008006" key="4">
    <source>
        <dbReference type="Google" id="ProtNLM"/>
    </source>
</evidence>
<dbReference type="RefSeq" id="WP_200522363.1">
    <property type="nucleotide sequence ID" value="NZ_JAEHNZ010000002.1"/>
</dbReference>
<proteinExistence type="predicted"/>
<feature type="chain" id="PRO_5045165958" description="Lipoprotein" evidence="1">
    <location>
        <begin position="20"/>
        <end position="135"/>
    </location>
</feature>
<protein>
    <recommendedName>
        <fullName evidence="4">Lipoprotein</fullName>
    </recommendedName>
</protein>
<keyword evidence="3" id="KW-1185">Reference proteome</keyword>
<evidence type="ECO:0000256" key="1">
    <source>
        <dbReference type="SAM" id="SignalP"/>
    </source>
</evidence>
<accession>A0ABS1BSQ0</accession>
<comment type="caution">
    <text evidence="2">The sequence shown here is derived from an EMBL/GenBank/DDBJ whole genome shotgun (WGS) entry which is preliminary data.</text>
</comment>
<organism evidence="2 3">
    <name type="scientific">Kingella bonacorsii</name>
    <dbReference type="NCBI Taxonomy" id="2796361"/>
    <lineage>
        <taxon>Bacteria</taxon>
        <taxon>Pseudomonadati</taxon>
        <taxon>Pseudomonadota</taxon>
        <taxon>Betaproteobacteria</taxon>
        <taxon>Neisseriales</taxon>
        <taxon>Neisseriaceae</taxon>
        <taxon>Kingella</taxon>
    </lineage>
</organism>
<dbReference type="PROSITE" id="PS51257">
    <property type="entry name" value="PROKAR_LIPOPROTEIN"/>
    <property type="match status" value="1"/>
</dbReference>
<dbReference type="EMBL" id="JAEHNZ010000002">
    <property type="protein sequence ID" value="MBK0396209.1"/>
    <property type="molecule type" value="Genomic_DNA"/>
</dbReference>
<gene>
    <name evidence="2" type="ORF">JDW22_06360</name>
</gene>
<reference evidence="2 3" key="1">
    <citation type="journal article" date="2021" name="Pathogens">
        <title>Isolation and Characterization of Kingella bonacorsii sp. nov., A Novel Kingella Species Detected in a Stable Periodontitis Subject.</title>
        <authorList>
            <person name="Antezack A."/>
            <person name="Boxberger M."/>
            <person name="Rolland C."/>
            <person name="Monnet-Corti V."/>
            <person name="La Scola B."/>
        </authorList>
    </citation>
    <scope>NUCLEOTIDE SEQUENCE [LARGE SCALE GENOMIC DNA]</scope>
    <source>
        <strain evidence="2 3">Marseille-Q4569</strain>
    </source>
</reference>
<keyword evidence="1" id="KW-0732">Signal</keyword>
<feature type="signal peptide" evidence="1">
    <location>
        <begin position="1"/>
        <end position="19"/>
    </location>
</feature>
<dbReference type="Proteomes" id="UP000614058">
    <property type="component" value="Unassembled WGS sequence"/>
</dbReference>
<evidence type="ECO:0000313" key="2">
    <source>
        <dbReference type="EMBL" id="MBK0396209.1"/>
    </source>
</evidence>
<evidence type="ECO:0000313" key="3">
    <source>
        <dbReference type="Proteomes" id="UP000614058"/>
    </source>
</evidence>